<keyword evidence="4" id="KW-0418">Kinase</keyword>
<accession>A0A1K1S7F5</accession>
<organism evidence="4 6">
    <name type="scientific">Chitinophaga sancti</name>
    <dbReference type="NCBI Taxonomy" id="1004"/>
    <lineage>
        <taxon>Bacteria</taxon>
        <taxon>Pseudomonadati</taxon>
        <taxon>Bacteroidota</taxon>
        <taxon>Chitinophagia</taxon>
        <taxon>Chitinophagales</taxon>
        <taxon>Chitinophagaceae</taxon>
        <taxon>Chitinophaga</taxon>
    </lineage>
</organism>
<evidence type="ECO:0000313" key="5">
    <source>
        <dbReference type="EMBL" id="WQG92233.1"/>
    </source>
</evidence>
<feature type="domain" description="Signal transduction histidine kinase internal region" evidence="3">
    <location>
        <begin position="126"/>
        <end position="202"/>
    </location>
</feature>
<feature type="transmembrane region" description="Helical" evidence="2">
    <location>
        <begin position="20"/>
        <end position="38"/>
    </location>
</feature>
<evidence type="ECO:0000313" key="4">
    <source>
        <dbReference type="EMBL" id="SFW79949.1"/>
    </source>
</evidence>
<dbReference type="PANTHER" id="PTHR34220">
    <property type="entry name" value="SENSOR HISTIDINE KINASE YPDA"/>
    <property type="match status" value="1"/>
</dbReference>
<sequence length="307" mass="35511">MLLVTPVFLVRNVYPSHIWIGFPFATIGIFITWMLHIFLIGRVTFHKNRFFISTFFMIALTTITYGVGRMNHLIIPGTAFYLFRIVNIVAVNSMIFIISVVILLNRTKKKLDIENEQLKFANLQSRYEVLHNQLNPHFLFNAIGTAKALIRKDPAIADEYLVKLSSFLRLGLENKKFDTIPVKEELALCEDYIALQQMRFDTALQFASAIEEKYLSYVVPYFAILILVENAVKHNNMTEEEPLKITVTNNETSLLVSNNIRPRFLLEESSKMGLQNLKERYRLLYGETVTVNNDGEIFCVSIKMIRK</sequence>
<dbReference type="Pfam" id="PF06580">
    <property type="entry name" value="His_kinase"/>
    <property type="match status" value="1"/>
</dbReference>
<dbReference type="OrthoDB" id="9809908at2"/>
<proteinExistence type="predicted"/>
<dbReference type="Proteomes" id="UP001326715">
    <property type="component" value="Chromosome"/>
</dbReference>
<dbReference type="EMBL" id="FPIZ01000018">
    <property type="protein sequence ID" value="SFW79949.1"/>
    <property type="molecule type" value="Genomic_DNA"/>
</dbReference>
<dbReference type="InterPro" id="IPR010559">
    <property type="entry name" value="Sig_transdc_His_kin_internal"/>
</dbReference>
<dbReference type="Gene3D" id="3.30.565.10">
    <property type="entry name" value="Histidine kinase-like ATPase, C-terminal domain"/>
    <property type="match status" value="1"/>
</dbReference>
<evidence type="ECO:0000259" key="3">
    <source>
        <dbReference type="Pfam" id="PF06580"/>
    </source>
</evidence>
<evidence type="ECO:0000313" key="6">
    <source>
        <dbReference type="Proteomes" id="UP000183788"/>
    </source>
</evidence>
<protein>
    <submittedName>
        <fullName evidence="4">Histidine kinase</fullName>
    </submittedName>
</protein>
<dbReference type="EMBL" id="CP140154">
    <property type="protein sequence ID" value="WQG92233.1"/>
    <property type="molecule type" value="Genomic_DNA"/>
</dbReference>
<reference evidence="4 6" key="1">
    <citation type="submission" date="2016-11" db="EMBL/GenBank/DDBJ databases">
        <authorList>
            <person name="Jaros S."/>
            <person name="Januszkiewicz K."/>
            <person name="Wedrychowicz H."/>
        </authorList>
    </citation>
    <scope>NUCLEOTIDE SEQUENCE [LARGE SCALE GENOMIC DNA]</scope>
    <source>
        <strain evidence="4 6">DSM 784</strain>
    </source>
</reference>
<dbReference type="Proteomes" id="UP000183788">
    <property type="component" value="Unassembled WGS sequence"/>
</dbReference>
<keyword evidence="7" id="KW-1185">Reference proteome</keyword>
<dbReference type="GO" id="GO:0000155">
    <property type="term" value="F:phosphorelay sensor kinase activity"/>
    <property type="evidence" value="ECO:0007669"/>
    <property type="project" value="InterPro"/>
</dbReference>
<evidence type="ECO:0000313" key="7">
    <source>
        <dbReference type="Proteomes" id="UP001326715"/>
    </source>
</evidence>
<evidence type="ECO:0000256" key="1">
    <source>
        <dbReference type="SAM" id="Coils"/>
    </source>
</evidence>
<keyword evidence="2" id="KW-1133">Transmembrane helix</keyword>
<dbReference type="InterPro" id="IPR050640">
    <property type="entry name" value="Bact_2-comp_sensor_kinase"/>
</dbReference>
<dbReference type="RefSeq" id="WP_072363839.1">
    <property type="nucleotide sequence ID" value="NZ_CP139972.1"/>
</dbReference>
<gene>
    <name evidence="4" type="ORF">SAMN05661012_04871</name>
    <name evidence="5" type="ORF">SR876_12015</name>
</gene>
<dbReference type="GO" id="GO:0016020">
    <property type="term" value="C:membrane"/>
    <property type="evidence" value="ECO:0007669"/>
    <property type="project" value="InterPro"/>
</dbReference>
<name>A0A1K1S7F5_9BACT</name>
<feature type="coiled-coil region" evidence="1">
    <location>
        <begin position="104"/>
        <end position="133"/>
    </location>
</feature>
<dbReference type="AlphaFoldDB" id="A0A1K1S7F5"/>
<feature type="transmembrane region" description="Helical" evidence="2">
    <location>
        <begin position="50"/>
        <end position="68"/>
    </location>
</feature>
<dbReference type="InterPro" id="IPR036890">
    <property type="entry name" value="HATPase_C_sf"/>
</dbReference>
<keyword evidence="4" id="KW-0808">Transferase</keyword>
<keyword evidence="2" id="KW-0812">Transmembrane</keyword>
<evidence type="ECO:0000256" key="2">
    <source>
        <dbReference type="SAM" id="Phobius"/>
    </source>
</evidence>
<keyword evidence="2" id="KW-0472">Membrane</keyword>
<reference evidence="5 7" key="2">
    <citation type="submission" date="2023-11" db="EMBL/GenBank/DDBJ databases">
        <title>MicrobeMod: A computational toolkit for identifying prokaryotic methylation and restriction-modification with nanopore sequencing.</title>
        <authorList>
            <person name="Crits-Christoph A."/>
            <person name="Kang S.C."/>
            <person name="Lee H."/>
            <person name="Ostrov N."/>
        </authorList>
    </citation>
    <scope>NUCLEOTIDE SEQUENCE [LARGE SCALE GENOMIC DNA]</scope>
    <source>
        <strain evidence="5 7">ATCC 23090</strain>
    </source>
</reference>
<dbReference type="STRING" id="1004.SAMN05661012_04871"/>
<keyword evidence="1" id="KW-0175">Coiled coil</keyword>
<feature type="transmembrane region" description="Helical" evidence="2">
    <location>
        <begin position="80"/>
        <end position="104"/>
    </location>
</feature>
<dbReference type="PANTHER" id="PTHR34220:SF7">
    <property type="entry name" value="SENSOR HISTIDINE KINASE YPDA"/>
    <property type="match status" value="1"/>
</dbReference>